<protein>
    <submittedName>
        <fullName evidence="2 4">Uncharacterized protein</fullName>
    </submittedName>
</protein>
<feature type="compositionally biased region" description="Basic and acidic residues" evidence="1">
    <location>
        <begin position="104"/>
        <end position="119"/>
    </location>
</feature>
<proteinExistence type="predicted"/>
<dbReference type="AlphaFoldDB" id="A0A183DRL2"/>
<keyword evidence="3" id="KW-1185">Reference proteome</keyword>
<feature type="region of interest" description="Disordered" evidence="1">
    <location>
        <begin position="81"/>
        <end position="119"/>
    </location>
</feature>
<reference evidence="2 3" key="2">
    <citation type="submission" date="2018-11" db="EMBL/GenBank/DDBJ databases">
        <authorList>
            <consortium name="Pathogen Informatics"/>
        </authorList>
    </citation>
    <scope>NUCLEOTIDE SEQUENCE [LARGE SCALE GENOMIC DNA]</scope>
</reference>
<accession>A0A183DRL2</accession>
<dbReference type="EMBL" id="UYRT01078503">
    <property type="protein sequence ID" value="VDN18665.1"/>
    <property type="molecule type" value="Genomic_DNA"/>
</dbReference>
<reference evidence="4" key="1">
    <citation type="submission" date="2016-06" db="UniProtKB">
        <authorList>
            <consortium name="WormBaseParasite"/>
        </authorList>
    </citation>
    <scope>IDENTIFICATION</scope>
</reference>
<sequence>MVAVAKCSGGHSVISVATVGLPVPKRPAAATALTNRAVLSKEMEQHVRTQHTLEGCAEGSDPWPCIVSFSAVLCWCLLGPGQLRNDKGRRRQGAENEDEGSEDAFLKAEKTDISECELR</sequence>
<evidence type="ECO:0000313" key="2">
    <source>
        <dbReference type="EMBL" id="VDN18665.1"/>
    </source>
</evidence>
<name>A0A183DRL2_9BILA</name>
<dbReference type="WBParaSite" id="GPUH_0001136601-mRNA-1">
    <property type="protein sequence ID" value="GPUH_0001136601-mRNA-1"/>
    <property type="gene ID" value="GPUH_0001136601"/>
</dbReference>
<organism evidence="4">
    <name type="scientific">Gongylonema pulchrum</name>
    <dbReference type="NCBI Taxonomy" id="637853"/>
    <lineage>
        <taxon>Eukaryota</taxon>
        <taxon>Metazoa</taxon>
        <taxon>Ecdysozoa</taxon>
        <taxon>Nematoda</taxon>
        <taxon>Chromadorea</taxon>
        <taxon>Rhabditida</taxon>
        <taxon>Spirurina</taxon>
        <taxon>Spiruromorpha</taxon>
        <taxon>Spiruroidea</taxon>
        <taxon>Gongylonematidae</taxon>
        <taxon>Gongylonema</taxon>
    </lineage>
</organism>
<evidence type="ECO:0000313" key="4">
    <source>
        <dbReference type="WBParaSite" id="GPUH_0001136601-mRNA-1"/>
    </source>
</evidence>
<gene>
    <name evidence="2" type="ORF">GPUH_LOCUS11353</name>
</gene>
<evidence type="ECO:0000313" key="3">
    <source>
        <dbReference type="Proteomes" id="UP000271098"/>
    </source>
</evidence>
<dbReference type="Proteomes" id="UP000271098">
    <property type="component" value="Unassembled WGS sequence"/>
</dbReference>
<evidence type="ECO:0000256" key="1">
    <source>
        <dbReference type="SAM" id="MobiDB-lite"/>
    </source>
</evidence>